<dbReference type="RefSeq" id="WP_012802046.1">
    <property type="nucleotide sequence ID" value="NC_013169.1"/>
</dbReference>
<dbReference type="AlphaFoldDB" id="C7NL86"/>
<sequence length="296" mass="31497">MTSVEHSSHPMALVTGASSGIGKQFAEQLAAKGHGLVLVARDRERLEALAIHLGTHYGVPTEVLSADLTQRADIERVARRIRQDEAPVTVLVNNAGYGLGSGFLRSEIEDEEDALTVMVRAVMVLSQAAAQRMADRGAGVIINVSSVAGFLPYGSYGAAKAWVTRFSEGLALDLHGTGVHVQALLPGLTHTEFHARSGEKFGGAPEWMWLPAEKVVRESLAAVGSGEVTCVPGLPYKAAMLVLPRLPRRVVLALVQRANERDRAARAARRAVTTRAEGPPQEHLEEPAGDSLPSGA</sequence>
<dbReference type="PIRSF" id="PIRSF000126">
    <property type="entry name" value="11-beta-HSD1"/>
    <property type="match status" value="1"/>
</dbReference>
<name>C7NL86_KYTSD</name>
<protein>
    <recommendedName>
        <fullName evidence="7">Short-chain alcohol dehydrogenase</fullName>
    </recommendedName>
</protein>
<dbReference type="Proteomes" id="UP000006666">
    <property type="component" value="Chromosome"/>
</dbReference>
<evidence type="ECO:0000256" key="1">
    <source>
        <dbReference type="ARBA" id="ARBA00006484"/>
    </source>
</evidence>
<dbReference type="GO" id="GO:0016491">
    <property type="term" value="F:oxidoreductase activity"/>
    <property type="evidence" value="ECO:0007669"/>
    <property type="project" value="UniProtKB-KW"/>
</dbReference>
<evidence type="ECO:0000256" key="3">
    <source>
        <dbReference type="RuleBase" id="RU000363"/>
    </source>
</evidence>
<reference evidence="5 6" key="1">
    <citation type="journal article" date="2009" name="Stand. Genomic Sci.">
        <title>Complete genome sequence of Kytococcus sedentarius type strain (541).</title>
        <authorList>
            <person name="Sims D."/>
            <person name="Brettin T."/>
            <person name="Detter J.C."/>
            <person name="Han C."/>
            <person name="Lapidus A."/>
            <person name="Copeland A."/>
            <person name="Glavina Del Rio T."/>
            <person name="Nolan M."/>
            <person name="Chen F."/>
            <person name="Lucas S."/>
            <person name="Tice H."/>
            <person name="Cheng J.F."/>
            <person name="Bruce D."/>
            <person name="Goodwin L."/>
            <person name="Pitluck S."/>
            <person name="Ovchinnikova G."/>
            <person name="Pati A."/>
            <person name="Ivanova N."/>
            <person name="Mavrommatis K."/>
            <person name="Chen A."/>
            <person name="Palaniappan K."/>
            <person name="D'haeseleer P."/>
            <person name="Chain P."/>
            <person name="Bristow J."/>
            <person name="Eisen J.A."/>
            <person name="Markowitz V."/>
            <person name="Hugenholtz P."/>
            <person name="Schneider S."/>
            <person name="Goker M."/>
            <person name="Pukall R."/>
            <person name="Kyrpides N.C."/>
            <person name="Klenk H.P."/>
        </authorList>
    </citation>
    <scope>NUCLEOTIDE SEQUENCE [LARGE SCALE GENOMIC DNA]</scope>
    <source>
        <strain evidence="6">ATCC 14392 / DSM 20547 / JCM 11482 / CCUG 33030 / NBRC 15357 / NCTC 11040 / CCM 314 / 541</strain>
    </source>
</reference>
<evidence type="ECO:0000256" key="2">
    <source>
        <dbReference type="ARBA" id="ARBA00023002"/>
    </source>
</evidence>
<evidence type="ECO:0000256" key="4">
    <source>
        <dbReference type="SAM" id="MobiDB-lite"/>
    </source>
</evidence>
<evidence type="ECO:0000313" key="6">
    <source>
        <dbReference type="Proteomes" id="UP000006666"/>
    </source>
</evidence>
<dbReference type="PANTHER" id="PTHR44196:SF2">
    <property type="entry name" value="SHORT-CHAIN DEHYDROGENASE-RELATED"/>
    <property type="match status" value="1"/>
</dbReference>
<evidence type="ECO:0008006" key="7">
    <source>
        <dbReference type="Google" id="ProtNLM"/>
    </source>
</evidence>
<gene>
    <name evidence="5" type="ordered locus">Ksed_05610</name>
</gene>
<dbReference type="GO" id="GO:0016020">
    <property type="term" value="C:membrane"/>
    <property type="evidence" value="ECO:0007669"/>
    <property type="project" value="TreeGrafter"/>
</dbReference>
<dbReference type="PANTHER" id="PTHR44196">
    <property type="entry name" value="DEHYDROGENASE/REDUCTASE SDR FAMILY MEMBER 7B"/>
    <property type="match status" value="1"/>
</dbReference>
<accession>C7NL86</accession>
<organism evidence="5 6">
    <name type="scientific">Kytococcus sedentarius (strain ATCC 14392 / DSM 20547 / JCM 11482 / CCUG 33030 / NBRC 15357 / NCTC 11040 / CCM 314 / 541)</name>
    <name type="common">Micrococcus sedentarius</name>
    <dbReference type="NCBI Taxonomy" id="478801"/>
    <lineage>
        <taxon>Bacteria</taxon>
        <taxon>Bacillati</taxon>
        <taxon>Actinomycetota</taxon>
        <taxon>Actinomycetes</taxon>
        <taxon>Micrococcales</taxon>
        <taxon>Kytococcaceae</taxon>
        <taxon>Kytococcus</taxon>
    </lineage>
</organism>
<comment type="similarity">
    <text evidence="1 3">Belongs to the short-chain dehydrogenases/reductases (SDR) family.</text>
</comment>
<proteinExistence type="inferred from homology"/>
<dbReference type="HOGENOM" id="CLU_010194_2_1_11"/>
<dbReference type="PRINTS" id="PR00080">
    <property type="entry name" value="SDRFAMILY"/>
</dbReference>
<dbReference type="CDD" id="cd05233">
    <property type="entry name" value="SDR_c"/>
    <property type="match status" value="1"/>
</dbReference>
<dbReference type="SUPFAM" id="SSF51735">
    <property type="entry name" value="NAD(P)-binding Rossmann-fold domains"/>
    <property type="match status" value="1"/>
</dbReference>
<dbReference type="Pfam" id="PF00106">
    <property type="entry name" value="adh_short"/>
    <property type="match status" value="1"/>
</dbReference>
<evidence type="ECO:0000313" key="5">
    <source>
        <dbReference type="EMBL" id="ACV05628.1"/>
    </source>
</evidence>
<dbReference type="eggNOG" id="COG0300">
    <property type="taxonomic scope" value="Bacteria"/>
</dbReference>
<dbReference type="InterPro" id="IPR036291">
    <property type="entry name" value="NAD(P)-bd_dom_sf"/>
</dbReference>
<dbReference type="STRING" id="478801.Ksed_05610"/>
<dbReference type="KEGG" id="kse:Ksed_05610"/>
<keyword evidence="2" id="KW-0560">Oxidoreductase</keyword>
<dbReference type="InterPro" id="IPR002347">
    <property type="entry name" value="SDR_fam"/>
</dbReference>
<feature type="region of interest" description="Disordered" evidence="4">
    <location>
        <begin position="263"/>
        <end position="296"/>
    </location>
</feature>
<dbReference type="Gene3D" id="3.40.50.720">
    <property type="entry name" value="NAD(P)-binding Rossmann-like Domain"/>
    <property type="match status" value="1"/>
</dbReference>
<keyword evidence="6" id="KW-1185">Reference proteome</keyword>
<dbReference type="PRINTS" id="PR00081">
    <property type="entry name" value="GDHRDH"/>
</dbReference>
<dbReference type="EMBL" id="CP001686">
    <property type="protein sequence ID" value="ACV05628.1"/>
    <property type="molecule type" value="Genomic_DNA"/>
</dbReference>